<feature type="transmembrane region" description="Helical" evidence="1">
    <location>
        <begin position="65"/>
        <end position="86"/>
    </location>
</feature>
<sequence>MTSASRTLWEEGDEPGYQVAALAVALLLTATTVDLLLGARLGLLFDLVFVTVCAAAALRVRPADFFTVGVLPPLAMLVTVTLLAIAEPGSIAHEQDGVVQATVSGLSRHAIALVIGYLLCLGVLAVRNQAQAKRSGSPAPRRSTSG</sequence>
<evidence type="ECO:0000259" key="2">
    <source>
        <dbReference type="Pfam" id="PF20177"/>
    </source>
</evidence>
<reference evidence="3 4" key="1">
    <citation type="submission" date="2019-09" db="EMBL/GenBank/DDBJ databases">
        <title>Nocardioides panacisoli sp. nov., isolated from the soil of a ginseng field.</title>
        <authorList>
            <person name="Cho C."/>
        </authorList>
    </citation>
    <scope>NUCLEOTIDE SEQUENCE [LARGE SCALE GENOMIC DNA]</scope>
    <source>
        <strain evidence="3 4">BN140041</strain>
    </source>
</reference>
<dbReference type="InterPro" id="IPR046672">
    <property type="entry name" value="DUF6542"/>
</dbReference>
<dbReference type="AlphaFoldDB" id="A0A5B1LZK9"/>
<keyword evidence="1" id="KW-0472">Membrane</keyword>
<organism evidence="3 4">
    <name type="scientific">Nocardioides antri</name>
    <dbReference type="NCBI Taxonomy" id="2607659"/>
    <lineage>
        <taxon>Bacteria</taxon>
        <taxon>Bacillati</taxon>
        <taxon>Actinomycetota</taxon>
        <taxon>Actinomycetes</taxon>
        <taxon>Propionibacteriales</taxon>
        <taxon>Nocardioidaceae</taxon>
        <taxon>Nocardioides</taxon>
    </lineage>
</organism>
<keyword evidence="4" id="KW-1185">Reference proteome</keyword>
<gene>
    <name evidence="3" type="ORF">F0U47_16790</name>
</gene>
<evidence type="ECO:0000313" key="3">
    <source>
        <dbReference type="EMBL" id="KAA1425991.1"/>
    </source>
</evidence>
<protein>
    <recommendedName>
        <fullName evidence="2">DUF6542 domain-containing protein</fullName>
    </recommendedName>
</protein>
<keyword evidence="1" id="KW-0812">Transmembrane</keyword>
<reference evidence="3 4" key="2">
    <citation type="submission" date="2019-09" db="EMBL/GenBank/DDBJ databases">
        <authorList>
            <person name="Jin C."/>
        </authorList>
    </citation>
    <scope>NUCLEOTIDE SEQUENCE [LARGE SCALE GENOMIC DNA]</scope>
    <source>
        <strain evidence="3 4">BN140041</strain>
    </source>
</reference>
<dbReference type="EMBL" id="VUJW01000010">
    <property type="protein sequence ID" value="KAA1425991.1"/>
    <property type="molecule type" value="Genomic_DNA"/>
</dbReference>
<feature type="transmembrane region" description="Helical" evidence="1">
    <location>
        <begin position="37"/>
        <end position="58"/>
    </location>
</feature>
<keyword evidence="1" id="KW-1133">Transmembrane helix</keyword>
<accession>A0A5B1LZK9</accession>
<dbReference type="Pfam" id="PF20177">
    <property type="entry name" value="DUF6542"/>
    <property type="match status" value="1"/>
</dbReference>
<comment type="caution">
    <text evidence="3">The sequence shown here is derived from an EMBL/GenBank/DDBJ whole genome shotgun (WGS) entry which is preliminary data.</text>
</comment>
<dbReference type="RefSeq" id="WP_149751610.1">
    <property type="nucleotide sequence ID" value="NZ_VUJW01000010.1"/>
</dbReference>
<name>A0A5B1LZK9_9ACTN</name>
<proteinExistence type="predicted"/>
<feature type="domain" description="DUF6542" evidence="2">
    <location>
        <begin position="17"/>
        <end position="130"/>
    </location>
</feature>
<evidence type="ECO:0000256" key="1">
    <source>
        <dbReference type="SAM" id="Phobius"/>
    </source>
</evidence>
<feature type="transmembrane region" description="Helical" evidence="1">
    <location>
        <begin position="106"/>
        <end position="126"/>
    </location>
</feature>
<dbReference type="Proteomes" id="UP000324351">
    <property type="component" value="Unassembled WGS sequence"/>
</dbReference>
<evidence type="ECO:0000313" key="4">
    <source>
        <dbReference type="Proteomes" id="UP000324351"/>
    </source>
</evidence>